<proteinExistence type="predicted"/>
<dbReference type="Proteomes" id="UP000030753">
    <property type="component" value="Unassembled WGS sequence"/>
</dbReference>
<organism evidence="1 2">
    <name type="scientific">Fusarium oxysporum NRRL 32931</name>
    <dbReference type="NCBI Taxonomy" id="660029"/>
    <lineage>
        <taxon>Eukaryota</taxon>
        <taxon>Fungi</taxon>
        <taxon>Dikarya</taxon>
        <taxon>Ascomycota</taxon>
        <taxon>Pezizomycotina</taxon>
        <taxon>Sordariomycetes</taxon>
        <taxon>Hypocreomycetidae</taxon>
        <taxon>Hypocreales</taxon>
        <taxon>Nectriaceae</taxon>
        <taxon>Fusarium</taxon>
        <taxon>Fusarium oxysporum species complex</taxon>
    </lineage>
</organism>
<gene>
    <name evidence="1" type="ORF">FOYG_08429</name>
</gene>
<sequence>MKPSKDETKKIRKKQNTKVGLYNTLLSFYLLEATAIPPPEMCRSLLVWLSRPPKALKYCIGTAFKGIPSCLGLLFERTIHLVGFQGPTFISSTLDCSSTDLSHTT</sequence>
<reference evidence="1 2" key="1">
    <citation type="submission" date="2011-06" db="EMBL/GenBank/DDBJ databases">
        <title>The Genome Sequence of Fusarium oxysporum FOSC 3-a.</title>
        <authorList>
            <consortium name="The Broad Institute Genome Sequencing Platform"/>
            <person name="Ma L.-J."/>
            <person name="Gale L.R."/>
            <person name="Schwartz D.C."/>
            <person name="Zhou S."/>
            <person name="Corby-Kistler H."/>
            <person name="Young S.K."/>
            <person name="Zeng Q."/>
            <person name="Gargeya S."/>
            <person name="Fitzgerald M."/>
            <person name="Haas B."/>
            <person name="Abouelleil A."/>
            <person name="Alvarado L."/>
            <person name="Arachchi H.M."/>
            <person name="Berlin A."/>
            <person name="Brown A."/>
            <person name="Chapman S.B."/>
            <person name="Chen Z."/>
            <person name="Dunbar C."/>
            <person name="Freedman E."/>
            <person name="Gearin G."/>
            <person name="Gellesch M."/>
            <person name="Goldberg J."/>
            <person name="Griggs A."/>
            <person name="Gujja S."/>
            <person name="Heiman D."/>
            <person name="Howarth C."/>
            <person name="Larson L."/>
            <person name="Lui A."/>
            <person name="MacDonald P.J.P."/>
            <person name="Mehta T."/>
            <person name="Montmayeur A."/>
            <person name="Murphy C."/>
            <person name="Neiman D."/>
            <person name="Pearson M."/>
            <person name="Priest M."/>
            <person name="Roberts A."/>
            <person name="Saif S."/>
            <person name="Shea T."/>
            <person name="Shenoy N."/>
            <person name="Sisk P."/>
            <person name="Stolte C."/>
            <person name="Sykes S."/>
            <person name="Wortman J."/>
            <person name="Nusbaum C."/>
            <person name="Birren B."/>
        </authorList>
    </citation>
    <scope>NUCLEOTIDE SEQUENCE [LARGE SCALE GENOMIC DNA]</scope>
    <source>
        <strain evidence="2">FOSC 3-a</strain>
    </source>
</reference>
<name>W9IEH8_FUSOX</name>
<dbReference type="EMBL" id="JH717843">
    <property type="protein sequence ID" value="EWY91269.1"/>
    <property type="molecule type" value="Genomic_DNA"/>
</dbReference>
<protein>
    <submittedName>
        <fullName evidence="1">Uncharacterized protein</fullName>
    </submittedName>
</protein>
<dbReference type="HOGENOM" id="CLU_2236697_0_0_1"/>
<evidence type="ECO:0000313" key="1">
    <source>
        <dbReference type="EMBL" id="EWY91269.1"/>
    </source>
</evidence>
<evidence type="ECO:0000313" key="2">
    <source>
        <dbReference type="Proteomes" id="UP000030753"/>
    </source>
</evidence>
<dbReference type="AlphaFoldDB" id="W9IEH8"/>
<accession>W9IEH8</accession>